<dbReference type="GO" id="GO:0000398">
    <property type="term" value="P:mRNA splicing, via spliceosome"/>
    <property type="evidence" value="ECO:0007669"/>
    <property type="project" value="TreeGrafter"/>
</dbReference>
<feature type="compositionally biased region" description="Basic and acidic residues" evidence="2">
    <location>
        <begin position="56"/>
        <end position="86"/>
    </location>
</feature>
<evidence type="ECO:0000256" key="2">
    <source>
        <dbReference type="SAM" id="MobiDB-lite"/>
    </source>
</evidence>
<dbReference type="AlphaFoldDB" id="A0A5A8DCW6"/>
<feature type="region of interest" description="Disordered" evidence="2">
    <location>
        <begin position="1"/>
        <end position="261"/>
    </location>
</feature>
<feature type="compositionally biased region" description="Basic and acidic residues" evidence="2">
    <location>
        <begin position="239"/>
        <end position="248"/>
    </location>
</feature>
<dbReference type="PANTHER" id="PTHR12072">
    <property type="entry name" value="CWF19, CELL CYCLE CONTROL PROTEIN"/>
    <property type="match status" value="1"/>
</dbReference>
<gene>
    <name evidence="4" type="ORF">FNF31_02990</name>
</gene>
<dbReference type="InterPro" id="IPR006767">
    <property type="entry name" value="Cwf19-like_C_dom-2"/>
</dbReference>
<evidence type="ECO:0000256" key="1">
    <source>
        <dbReference type="ARBA" id="ARBA00006795"/>
    </source>
</evidence>
<accession>A0A5A8DCW6</accession>
<proteinExistence type="inferred from homology"/>
<dbReference type="EMBL" id="VLTM01000023">
    <property type="protein sequence ID" value="KAA0163165.1"/>
    <property type="molecule type" value="Genomic_DNA"/>
</dbReference>
<dbReference type="Proteomes" id="UP000325113">
    <property type="component" value="Unassembled WGS sequence"/>
</dbReference>
<feature type="domain" description="Cwf19-like protein C-terminal" evidence="3">
    <location>
        <begin position="559"/>
        <end position="632"/>
    </location>
</feature>
<feature type="compositionally biased region" description="Basic and acidic residues" evidence="2">
    <location>
        <begin position="105"/>
        <end position="114"/>
    </location>
</feature>
<evidence type="ECO:0000259" key="3">
    <source>
        <dbReference type="Pfam" id="PF04676"/>
    </source>
</evidence>
<protein>
    <recommendedName>
        <fullName evidence="3">Cwf19-like protein C-terminal domain-containing protein</fullName>
    </recommendedName>
</protein>
<name>A0A5A8DCW6_CAFRO</name>
<reference evidence="4 5" key="1">
    <citation type="submission" date="2019-07" db="EMBL/GenBank/DDBJ databases">
        <title>Genomes of Cafeteria roenbergensis.</title>
        <authorList>
            <person name="Fischer M.G."/>
            <person name="Hackl T."/>
            <person name="Roman M."/>
        </authorList>
    </citation>
    <scope>NUCLEOTIDE SEQUENCE [LARGE SCALE GENOMIC DNA]</scope>
    <source>
        <strain evidence="4 5">Cflag</strain>
    </source>
</reference>
<dbReference type="GO" id="GO:0071014">
    <property type="term" value="C:post-mRNA release spliceosomal complex"/>
    <property type="evidence" value="ECO:0007669"/>
    <property type="project" value="TreeGrafter"/>
</dbReference>
<evidence type="ECO:0000313" key="4">
    <source>
        <dbReference type="EMBL" id="KAA0163165.1"/>
    </source>
</evidence>
<organism evidence="4 5">
    <name type="scientific">Cafeteria roenbergensis</name>
    <name type="common">Marine flagellate</name>
    <dbReference type="NCBI Taxonomy" id="33653"/>
    <lineage>
        <taxon>Eukaryota</taxon>
        <taxon>Sar</taxon>
        <taxon>Stramenopiles</taxon>
        <taxon>Bigyra</taxon>
        <taxon>Opalozoa</taxon>
        <taxon>Bicosoecida</taxon>
        <taxon>Cafeteriaceae</taxon>
        <taxon>Cafeteria</taxon>
    </lineage>
</organism>
<sequence>MDPFSGMKFQRPGGESTKPPPANAAAGPRAERMSWMNDPAGFASALAARSAPAPKTAEERAEQERLDSARAVVQREIKAGLRDPESGQRYGVTYRRPAGSVSGIEEARRKDQDKAGSSAGGMTEKELFQRMLASAGTASGPFAGASGAEQGDASVGGRMDAGSSSADRLAAKRLREKAARGPSGLEMTEDLVADALGEGRAGGHSSARPGAGRIGDGRRARKRQRSEDGGGASDLGSDGGKDDDHCEDSGDQGSDFGLDERGRRVALVSGLDSRGVPIRSLERGAAAPPQREDARAAGSSSRGKRRLKGLERDADGNVVRYGAADDVTLSELVRQERAGQGINADEALATSISRMRGSFRESALAGSRAGADEEADLDVRLLRGEEDRLTPAERRRRDLARAAAADARVSRADDSDPLNVMSPRFPRHLLVAVGHHWVLLAARGRALHPLQCLLVPREPGGAVASLDENVYAEGNAWRAAIHKAFAVPLPEGSAERAAEDAACGGWEPEPPVFCETVLDARPGLGRRTSVEVVPIPAEAAADAGIFFGKALADSEEDPTHAAVIHTQGKGLRRCVPPGFPYAHVGWAGGGMVHPIEDARTFSRSLLLDVAAGLLGVPPAAFGRRDQARPVSEGARAAEQIARRLLARGLTCADMAASAKLGAAVARVKSAAQ</sequence>
<dbReference type="PANTHER" id="PTHR12072:SF5">
    <property type="entry name" value="CWF19-LIKE PROTEIN 2"/>
    <property type="match status" value="1"/>
</dbReference>
<dbReference type="InterPro" id="IPR040194">
    <property type="entry name" value="Cwf19-like"/>
</dbReference>
<comment type="caution">
    <text evidence="4">The sequence shown here is derived from an EMBL/GenBank/DDBJ whole genome shotgun (WGS) entry which is preliminary data.</text>
</comment>
<evidence type="ECO:0000313" key="5">
    <source>
        <dbReference type="Proteomes" id="UP000325113"/>
    </source>
</evidence>
<dbReference type="Pfam" id="PF04676">
    <property type="entry name" value="CwfJ_C_2"/>
    <property type="match status" value="1"/>
</dbReference>
<feature type="compositionally biased region" description="Low complexity" evidence="2">
    <location>
        <begin position="39"/>
        <end position="55"/>
    </location>
</feature>
<feature type="region of interest" description="Disordered" evidence="2">
    <location>
        <begin position="279"/>
        <end position="311"/>
    </location>
</feature>
<comment type="similarity">
    <text evidence="1">Belongs to the CWF19 family.</text>
</comment>